<dbReference type="EMBL" id="JARAOO010000002">
    <property type="protein sequence ID" value="KAJ7978810.1"/>
    <property type="molecule type" value="Genomic_DNA"/>
</dbReference>
<dbReference type="Pfam" id="PF00335">
    <property type="entry name" value="Tetraspanin"/>
    <property type="match status" value="1"/>
</dbReference>
<comment type="subcellular location">
    <subcellularLocation>
        <location evidence="1">Membrane</location>
        <topology evidence="1">Multi-pass membrane protein</topology>
    </subcellularLocation>
</comment>
<reference evidence="7" key="1">
    <citation type="journal article" date="2023" name="Science">
        <title>Elucidation of the pathway for biosynthesis of saponin adjuvants from the soapbark tree.</title>
        <authorList>
            <person name="Reed J."/>
            <person name="Orme A."/>
            <person name="El-Demerdash A."/>
            <person name="Owen C."/>
            <person name="Martin L.B.B."/>
            <person name="Misra R.C."/>
            <person name="Kikuchi S."/>
            <person name="Rejzek M."/>
            <person name="Martin A.C."/>
            <person name="Harkess A."/>
            <person name="Leebens-Mack J."/>
            <person name="Louveau T."/>
            <person name="Stephenson M.J."/>
            <person name="Osbourn A."/>
        </authorList>
    </citation>
    <scope>NUCLEOTIDE SEQUENCE</scope>
    <source>
        <strain evidence="7">S10</strain>
    </source>
</reference>
<sequence>MIRISNTVVGILNLLSLLVGLAAIGYSLYIHLDIGGNATDCQRVIKFPLLIGGGAIFIVSLLGLFGSFCGKNAALYVYLFLMFVLIIGLVAFTVFVLLVTNRNVGKKVSEKGIKEYKIGDFSHWLQKYVLNDKKWNDIKSCLIDAHVCRGFVLQQNVSAIYNKLSITQSGCCKPPVYCGFTSKNATYWIVPKTGPAVEDSDCTTWSNNQKELCFDCKSCKGEVLVNIRQQWRNLAIINSCVLIFVTLVYIIGCFATRNNDYSSHKYKRYRGYP</sequence>
<evidence type="ECO:0000256" key="3">
    <source>
        <dbReference type="ARBA" id="ARBA00022692"/>
    </source>
</evidence>
<dbReference type="InterPro" id="IPR044991">
    <property type="entry name" value="TET_plant"/>
</dbReference>
<evidence type="ECO:0000256" key="2">
    <source>
        <dbReference type="ARBA" id="ARBA00006840"/>
    </source>
</evidence>
<evidence type="ECO:0000313" key="8">
    <source>
        <dbReference type="Proteomes" id="UP001163823"/>
    </source>
</evidence>
<accession>A0AAD7QC52</accession>
<keyword evidence="3 6" id="KW-0812">Transmembrane</keyword>
<gene>
    <name evidence="7" type="ORF">O6P43_002283</name>
</gene>
<comment type="caution">
    <text evidence="7">The sequence shown here is derived from an EMBL/GenBank/DDBJ whole genome shotgun (WGS) entry which is preliminary data.</text>
</comment>
<evidence type="ECO:0000256" key="6">
    <source>
        <dbReference type="SAM" id="Phobius"/>
    </source>
</evidence>
<keyword evidence="5 6" id="KW-0472">Membrane</keyword>
<keyword evidence="4 6" id="KW-1133">Transmembrane helix</keyword>
<dbReference type="GO" id="GO:0009734">
    <property type="term" value="P:auxin-activated signaling pathway"/>
    <property type="evidence" value="ECO:0007669"/>
    <property type="project" value="InterPro"/>
</dbReference>
<evidence type="ECO:0000313" key="7">
    <source>
        <dbReference type="EMBL" id="KAJ7978810.1"/>
    </source>
</evidence>
<evidence type="ECO:0000256" key="5">
    <source>
        <dbReference type="ARBA" id="ARBA00023136"/>
    </source>
</evidence>
<comment type="similarity">
    <text evidence="2">Belongs to the tetraspanin (TM4SF) family.</text>
</comment>
<dbReference type="AlphaFoldDB" id="A0AAD7QC52"/>
<evidence type="ECO:0000256" key="1">
    <source>
        <dbReference type="ARBA" id="ARBA00004141"/>
    </source>
</evidence>
<protein>
    <submittedName>
        <fullName evidence="7">Tetraspanin family protein</fullName>
    </submittedName>
</protein>
<dbReference type="KEGG" id="qsa:O6P43_002283"/>
<organism evidence="7 8">
    <name type="scientific">Quillaja saponaria</name>
    <name type="common">Soap bark tree</name>
    <dbReference type="NCBI Taxonomy" id="32244"/>
    <lineage>
        <taxon>Eukaryota</taxon>
        <taxon>Viridiplantae</taxon>
        <taxon>Streptophyta</taxon>
        <taxon>Embryophyta</taxon>
        <taxon>Tracheophyta</taxon>
        <taxon>Spermatophyta</taxon>
        <taxon>Magnoliopsida</taxon>
        <taxon>eudicotyledons</taxon>
        <taxon>Gunneridae</taxon>
        <taxon>Pentapetalae</taxon>
        <taxon>rosids</taxon>
        <taxon>fabids</taxon>
        <taxon>Fabales</taxon>
        <taxon>Quillajaceae</taxon>
        <taxon>Quillaja</taxon>
    </lineage>
</organism>
<feature type="transmembrane region" description="Helical" evidence="6">
    <location>
        <begin position="12"/>
        <end position="32"/>
    </location>
</feature>
<feature type="transmembrane region" description="Helical" evidence="6">
    <location>
        <begin position="234"/>
        <end position="257"/>
    </location>
</feature>
<dbReference type="InterPro" id="IPR018499">
    <property type="entry name" value="Tetraspanin/Peripherin"/>
</dbReference>
<evidence type="ECO:0000256" key="4">
    <source>
        <dbReference type="ARBA" id="ARBA00022989"/>
    </source>
</evidence>
<dbReference type="PANTHER" id="PTHR32191">
    <property type="entry name" value="TETRASPANIN-8-RELATED"/>
    <property type="match status" value="1"/>
</dbReference>
<feature type="transmembrane region" description="Helical" evidence="6">
    <location>
        <begin position="74"/>
        <end position="99"/>
    </location>
</feature>
<dbReference type="GO" id="GO:0016020">
    <property type="term" value="C:membrane"/>
    <property type="evidence" value="ECO:0007669"/>
    <property type="project" value="UniProtKB-SubCell"/>
</dbReference>
<dbReference type="Proteomes" id="UP001163823">
    <property type="component" value="Chromosome 2"/>
</dbReference>
<keyword evidence="8" id="KW-1185">Reference proteome</keyword>
<proteinExistence type="inferred from homology"/>
<name>A0AAD7QC52_QUISA</name>
<feature type="transmembrane region" description="Helical" evidence="6">
    <location>
        <begin position="44"/>
        <end position="68"/>
    </location>
</feature>